<sequence length="92" mass="10716">MFIDKSSTVSNWAASLTSNNSTLSFGRRKKMINYATYDCFSTTYLIRPVLESWTFKQLKDTNIVELFTSFKSLPLPIINSSNKRNFKIKKKY</sequence>
<dbReference type="EMBL" id="CAJNOT010001206">
    <property type="protein sequence ID" value="CAF1163779.1"/>
    <property type="molecule type" value="Genomic_DNA"/>
</dbReference>
<dbReference type="EMBL" id="CAJOBD010002894">
    <property type="protein sequence ID" value="CAF3915376.1"/>
    <property type="molecule type" value="Genomic_DNA"/>
</dbReference>
<reference evidence="1" key="1">
    <citation type="submission" date="2021-02" db="EMBL/GenBank/DDBJ databases">
        <authorList>
            <person name="Nowell W R."/>
        </authorList>
    </citation>
    <scope>NUCLEOTIDE SEQUENCE</scope>
</reference>
<dbReference type="AlphaFoldDB" id="A0A814TRC9"/>
<proteinExistence type="predicted"/>
<gene>
    <name evidence="2" type="ORF">JBS370_LOCUS21627</name>
    <name evidence="1" type="ORF">ZHD862_LOCUS20835</name>
</gene>
<evidence type="ECO:0000313" key="2">
    <source>
        <dbReference type="EMBL" id="CAF3915376.1"/>
    </source>
</evidence>
<accession>A0A814TRC9</accession>
<protein>
    <submittedName>
        <fullName evidence="1">Uncharacterized protein</fullName>
    </submittedName>
</protein>
<organism evidence="1 3">
    <name type="scientific">Rotaria sordida</name>
    <dbReference type="NCBI Taxonomy" id="392033"/>
    <lineage>
        <taxon>Eukaryota</taxon>
        <taxon>Metazoa</taxon>
        <taxon>Spiralia</taxon>
        <taxon>Gnathifera</taxon>
        <taxon>Rotifera</taxon>
        <taxon>Eurotatoria</taxon>
        <taxon>Bdelloidea</taxon>
        <taxon>Philodinida</taxon>
        <taxon>Philodinidae</taxon>
        <taxon>Rotaria</taxon>
    </lineage>
</organism>
<comment type="caution">
    <text evidence="1">The sequence shown here is derived from an EMBL/GenBank/DDBJ whole genome shotgun (WGS) entry which is preliminary data.</text>
</comment>
<dbReference type="Proteomes" id="UP000663864">
    <property type="component" value="Unassembled WGS sequence"/>
</dbReference>
<dbReference type="Proteomes" id="UP000663836">
    <property type="component" value="Unassembled WGS sequence"/>
</dbReference>
<evidence type="ECO:0000313" key="3">
    <source>
        <dbReference type="Proteomes" id="UP000663864"/>
    </source>
</evidence>
<evidence type="ECO:0000313" key="1">
    <source>
        <dbReference type="EMBL" id="CAF1163779.1"/>
    </source>
</evidence>
<name>A0A814TRC9_9BILA</name>